<dbReference type="OrthoDB" id="4327509at2"/>
<gene>
    <name evidence="2" type="ORF">D7D52_20395</name>
</gene>
<sequence length="254" mass="28488">MSRAPIQWERAQQETCTIVSPRGLLDARSYRRFADDLLKFATAEDEPHALIVIVDGLRIGTEAVLTVFTRVADRLQDWPGIPLLLVADDNTVHQCLTRRALGNFVRIHSSLREALDAVDAPPPRRCACLHLAPGADCPQRARRFVDDVCEHWDIVGLRPTARLVTLELVENAFLHARVDGDIGLRLELRDSRLTIAVSDPDPHMAIPCDPDPQRRRFYGLHIVTRLTSTWGCTPQWLGGKVVWATLTLDQRATG</sequence>
<evidence type="ECO:0000259" key="1">
    <source>
        <dbReference type="PROSITE" id="PS50801"/>
    </source>
</evidence>
<dbReference type="KEGG" id="nyu:D7D52_20395"/>
<evidence type="ECO:0000313" key="2">
    <source>
        <dbReference type="EMBL" id="AYF75810.1"/>
    </source>
</evidence>
<dbReference type="PANTHER" id="PTHR35526">
    <property type="entry name" value="ANTI-SIGMA-F FACTOR RSBW-RELATED"/>
    <property type="match status" value="1"/>
</dbReference>
<dbReference type="Gene3D" id="3.30.565.10">
    <property type="entry name" value="Histidine kinase-like ATPase, C-terminal domain"/>
    <property type="match status" value="1"/>
</dbReference>
<protein>
    <recommendedName>
        <fullName evidence="1">STAS domain-containing protein</fullName>
    </recommendedName>
</protein>
<dbReference type="CDD" id="cd16936">
    <property type="entry name" value="HATPase_RsbW-like"/>
    <property type="match status" value="1"/>
</dbReference>
<keyword evidence="3" id="KW-1185">Reference proteome</keyword>
<dbReference type="InterPro" id="IPR036890">
    <property type="entry name" value="HATPase_C_sf"/>
</dbReference>
<dbReference type="InterPro" id="IPR002645">
    <property type="entry name" value="STAS_dom"/>
</dbReference>
<feature type="domain" description="STAS" evidence="1">
    <location>
        <begin position="6"/>
        <end position="118"/>
    </location>
</feature>
<dbReference type="SUPFAM" id="SSF55874">
    <property type="entry name" value="ATPase domain of HSP90 chaperone/DNA topoisomerase II/histidine kinase"/>
    <property type="match status" value="1"/>
</dbReference>
<dbReference type="InterPro" id="IPR036513">
    <property type="entry name" value="STAS_dom_sf"/>
</dbReference>
<dbReference type="InterPro" id="IPR050267">
    <property type="entry name" value="Anti-sigma-factor_SerPK"/>
</dbReference>
<dbReference type="EMBL" id="CP032568">
    <property type="protein sequence ID" value="AYF75810.1"/>
    <property type="molecule type" value="Genomic_DNA"/>
</dbReference>
<dbReference type="RefSeq" id="WP_120738686.1">
    <property type="nucleotide sequence ID" value="NZ_CP032568.1"/>
</dbReference>
<dbReference type="Proteomes" id="UP000267164">
    <property type="component" value="Chromosome"/>
</dbReference>
<evidence type="ECO:0000313" key="3">
    <source>
        <dbReference type="Proteomes" id="UP000267164"/>
    </source>
</evidence>
<dbReference type="AlphaFoldDB" id="A0A386ZE45"/>
<dbReference type="Gene3D" id="3.30.750.24">
    <property type="entry name" value="STAS domain"/>
    <property type="match status" value="1"/>
</dbReference>
<dbReference type="PANTHER" id="PTHR35526:SF3">
    <property type="entry name" value="ANTI-SIGMA-F FACTOR RSBW"/>
    <property type="match status" value="1"/>
</dbReference>
<dbReference type="PROSITE" id="PS50801">
    <property type="entry name" value="STAS"/>
    <property type="match status" value="1"/>
</dbReference>
<accession>A0A386ZE45</accession>
<reference evidence="2 3" key="1">
    <citation type="submission" date="2018-09" db="EMBL/GenBank/DDBJ databases">
        <title>Nocardia yunnanensis sp. nov., an actinomycete isolated from a soil sample.</title>
        <authorList>
            <person name="Zhang J."/>
        </authorList>
    </citation>
    <scope>NUCLEOTIDE SEQUENCE [LARGE SCALE GENOMIC DNA]</scope>
    <source>
        <strain evidence="2 3">CFHS0054</strain>
    </source>
</reference>
<name>A0A386ZE45_9NOCA</name>
<organism evidence="2 3">
    <name type="scientific">Nocardia yunnanensis</name>
    <dbReference type="NCBI Taxonomy" id="2382165"/>
    <lineage>
        <taxon>Bacteria</taxon>
        <taxon>Bacillati</taxon>
        <taxon>Actinomycetota</taxon>
        <taxon>Actinomycetes</taxon>
        <taxon>Mycobacteriales</taxon>
        <taxon>Nocardiaceae</taxon>
        <taxon>Nocardia</taxon>
    </lineage>
</organism>
<dbReference type="SUPFAM" id="SSF52091">
    <property type="entry name" value="SpoIIaa-like"/>
    <property type="match status" value="1"/>
</dbReference>
<proteinExistence type="predicted"/>